<dbReference type="Gene3D" id="3.20.20.140">
    <property type="entry name" value="Metal-dependent hydrolases"/>
    <property type="match status" value="1"/>
</dbReference>
<dbReference type="InterPro" id="IPR052350">
    <property type="entry name" value="Metallo-dep_Lactonases"/>
</dbReference>
<dbReference type="Proteomes" id="UP000619260">
    <property type="component" value="Unassembled WGS sequence"/>
</dbReference>
<dbReference type="PANTHER" id="PTHR43569:SF2">
    <property type="entry name" value="AMIDOHYDROLASE-RELATED DOMAIN-CONTAINING PROTEIN"/>
    <property type="match status" value="1"/>
</dbReference>
<evidence type="ECO:0000313" key="4">
    <source>
        <dbReference type="Proteomes" id="UP000619260"/>
    </source>
</evidence>
<proteinExistence type="inferred from homology"/>
<dbReference type="AlphaFoldDB" id="A0A8J3YFR3"/>
<dbReference type="Pfam" id="PF04909">
    <property type="entry name" value="Amidohydro_2"/>
    <property type="match status" value="1"/>
</dbReference>
<dbReference type="SUPFAM" id="SSF51556">
    <property type="entry name" value="Metallo-dependent hydrolases"/>
    <property type="match status" value="1"/>
</dbReference>
<keyword evidence="4" id="KW-1185">Reference proteome</keyword>
<evidence type="ECO:0000259" key="2">
    <source>
        <dbReference type="Pfam" id="PF04909"/>
    </source>
</evidence>
<dbReference type="InterPro" id="IPR032466">
    <property type="entry name" value="Metal_Hydrolase"/>
</dbReference>
<gene>
    <name evidence="3" type="ORF">Val02_12700</name>
</gene>
<sequence>MSADERAVIGRDFATADWAAEAGPCGINSGVLVQTVADPAETPDLLDIAAAEPGTVGVVGWVAFEGEPANALDALLDHPHAQWLVGVRDLTDARAADGFLITPAASHAVAAVGQRSLTLDLLVRERHLPAVAVAAYAHPGTRMVIDHLAKPDLDVLPAGEWTALMRPAAHAPNVAVKFSGFATQVRELKSAGAQVRDYLDAALTLFGPDRVMFGSDWPVCTVGAPYPEVVAAVEDAVGRLADGEREAFWWGTASDWYRLDAGGRR</sequence>
<dbReference type="EMBL" id="BOPF01000003">
    <property type="protein sequence ID" value="GIJ44384.1"/>
    <property type="molecule type" value="Genomic_DNA"/>
</dbReference>
<feature type="domain" description="Amidohydrolase-related" evidence="2">
    <location>
        <begin position="4"/>
        <end position="259"/>
    </location>
</feature>
<dbReference type="InterPro" id="IPR006680">
    <property type="entry name" value="Amidohydro-rel"/>
</dbReference>
<accession>A0A8J3YFR3</accession>
<organism evidence="3 4">
    <name type="scientific">Virgisporangium aliadipatigenens</name>
    <dbReference type="NCBI Taxonomy" id="741659"/>
    <lineage>
        <taxon>Bacteria</taxon>
        <taxon>Bacillati</taxon>
        <taxon>Actinomycetota</taxon>
        <taxon>Actinomycetes</taxon>
        <taxon>Micromonosporales</taxon>
        <taxon>Micromonosporaceae</taxon>
        <taxon>Virgisporangium</taxon>
    </lineage>
</organism>
<dbReference type="GO" id="GO:0016787">
    <property type="term" value="F:hydrolase activity"/>
    <property type="evidence" value="ECO:0007669"/>
    <property type="project" value="InterPro"/>
</dbReference>
<comment type="similarity">
    <text evidence="1">Belongs to the metallo-dependent hydrolases superfamily.</text>
</comment>
<comment type="caution">
    <text evidence="3">The sequence shown here is derived from an EMBL/GenBank/DDBJ whole genome shotgun (WGS) entry which is preliminary data.</text>
</comment>
<protein>
    <submittedName>
        <fullName evidence="3">Amidohydrolase</fullName>
    </submittedName>
</protein>
<reference evidence="3" key="1">
    <citation type="submission" date="2021-01" db="EMBL/GenBank/DDBJ databases">
        <title>Whole genome shotgun sequence of Virgisporangium aliadipatigenens NBRC 105644.</title>
        <authorList>
            <person name="Komaki H."/>
            <person name="Tamura T."/>
        </authorList>
    </citation>
    <scope>NUCLEOTIDE SEQUENCE</scope>
    <source>
        <strain evidence="3">NBRC 105644</strain>
    </source>
</reference>
<evidence type="ECO:0000256" key="1">
    <source>
        <dbReference type="ARBA" id="ARBA00038310"/>
    </source>
</evidence>
<evidence type="ECO:0000313" key="3">
    <source>
        <dbReference type="EMBL" id="GIJ44384.1"/>
    </source>
</evidence>
<name>A0A8J3YFR3_9ACTN</name>
<dbReference type="PANTHER" id="PTHR43569">
    <property type="entry name" value="AMIDOHYDROLASE"/>
    <property type="match status" value="1"/>
</dbReference>